<dbReference type="InterPro" id="IPR005864">
    <property type="entry name" value="ATP_synth_F0_bsu_bac"/>
</dbReference>
<comment type="similarity">
    <text evidence="1 15 16">Belongs to the ATPase B chain family.</text>
</comment>
<evidence type="ECO:0000256" key="16">
    <source>
        <dbReference type="RuleBase" id="RU003848"/>
    </source>
</evidence>
<dbReference type="GO" id="GO:0012505">
    <property type="term" value="C:endomembrane system"/>
    <property type="evidence" value="ECO:0007669"/>
    <property type="project" value="UniProtKB-SubCell"/>
</dbReference>
<keyword evidence="9 15" id="KW-0472">Membrane</keyword>
<dbReference type="NCBIfam" id="TIGR01144">
    <property type="entry name" value="ATP_synt_b"/>
    <property type="match status" value="1"/>
</dbReference>
<evidence type="ECO:0000256" key="8">
    <source>
        <dbReference type="ARBA" id="ARBA00023065"/>
    </source>
</evidence>
<dbReference type="GO" id="GO:0005886">
    <property type="term" value="C:plasma membrane"/>
    <property type="evidence" value="ECO:0007669"/>
    <property type="project" value="UniProtKB-SubCell"/>
</dbReference>
<evidence type="ECO:0000256" key="14">
    <source>
        <dbReference type="ARBA" id="ARBA00037847"/>
    </source>
</evidence>
<evidence type="ECO:0000256" key="2">
    <source>
        <dbReference type="ARBA" id="ARBA00022448"/>
    </source>
</evidence>
<dbReference type="PANTHER" id="PTHR33445:SF1">
    <property type="entry name" value="ATP SYNTHASE SUBUNIT B"/>
    <property type="match status" value="1"/>
</dbReference>
<dbReference type="SUPFAM" id="SSF81573">
    <property type="entry name" value="F1F0 ATP synthase subunit B, membrane domain"/>
    <property type="match status" value="1"/>
</dbReference>
<protein>
    <recommendedName>
        <fullName evidence="15">ATP synthase subunit b</fullName>
    </recommendedName>
    <alternativeName>
        <fullName evidence="15">ATP synthase F(0) sector subunit b</fullName>
    </alternativeName>
    <alternativeName>
        <fullName evidence="15">ATPase subunit I</fullName>
    </alternativeName>
    <alternativeName>
        <fullName evidence="15">F-type ATPase subunit b</fullName>
        <shortName evidence="15">F-ATPase subunit b</shortName>
    </alternativeName>
</protein>
<gene>
    <name evidence="15" type="primary">atpF</name>
    <name evidence="18" type="ORF">NIASO_14080</name>
</gene>
<dbReference type="InterPro" id="IPR050059">
    <property type="entry name" value="ATP_synthase_B_chain"/>
</dbReference>
<name>W0EYX6_9BACT</name>
<dbReference type="STRING" id="929713.NIASO_14080"/>
<keyword evidence="18" id="KW-0378">Hydrolase</keyword>
<dbReference type="eggNOG" id="COG0711">
    <property type="taxonomic scope" value="Bacteria"/>
</dbReference>
<dbReference type="Pfam" id="PF00430">
    <property type="entry name" value="ATP-synt_B"/>
    <property type="match status" value="1"/>
</dbReference>
<dbReference type="Gene3D" id="1.20.5.620">
    <property type="entry name" value="F1F0 ATP synthase subunit B, membrane domain"/>
    <property type="match status" value="1"/>
</dbReference>
<keyword evidence="5 15" id="KW-0812">Transmembrane</keyword>
<keyword evidence="3 15" id="KW-1003">Cell membrane</keyword>
<evidence type="ECO:0000256" key="11">
    <source>
        <dbReference type="ARBA" id="ARBA00025198"/>
    </source>
</evidence>
<comment type="subunit">
    <text evidence="15">F-type ATPases have 2 components, F(1) - the catalytic core - and F(0) - the membrane proton channel. F(1) has five subunits: alpha(3), beta(3), gamma(1), delta(1), epsilon(1). F(0) has three main subunits: a(1), b(2) and c(10-14). The alpha and beta chains form an alternating ring which encloses part of the gamma chain. F(1) is attached to F(0) by a central stalk formed by the gamma and epsilon chains, while a peripheral stalk is formed by the delta and b chains.</text>
</comment>
<keyword evidence="19" id="KW-1185">Reference proteome</keyword>
<dbReference type="AlphaFoldDB" id="W0EYX6"/>
<dbReference type="InterPro" id="IPR028987">
    <property type="entry name" value="ATP_synth_B-like_membr_sf"/>
</dbReference>
<evidence type="ECO:0000256" key="9">
    <source>
        <dbReference type="ARBA" id="ARBA00023136"/>
    </source>
</evidence>
<feature type="coiled-coil region" evidence="17">
    <location>
        <begin position="44"/>
        <end position="100"/>
    </location>
</feature>
<dbReference type="HAMAP" id="MF_01398">
    <property type="entry name" value="ATP_synth_b_bprime"/>
    <property type="match status" value="1"/>
</dbReference>
<evidence type="ECO:0000256" key="6">
    <source>
        <dbReference type="ARBA" id="ARBA00022781"/>
    </source>
</evidence>
<dbReference type="GO" id="GO:0016787">
    <property type="term" value="F:hydrolase activity"/>
    <property type="evidence" value="ECO:0007669"/>
    <property type="project" value="UniProtKB-KW"/>
</dbReference>
<keyword evidence="4 15" id="KW-0138">CF(0)</keyword>
<dbReference type="EMBL" id="CP007035">
    <property type="protein sequence ID" value="AHF15977.1"/>
    <property type="molecule type" value="Genomic_DNA"/>
</dbReference>
<evidence type="ECO:0000256" key="15">
    <source>
        <dbReference type="HAMAP-Rule" id="MF_01398"/>
    </source>
</evidence>
<feature type="transmembrane region" description="Helical" evidence="15">
    <location>
        <begin position="12"/>
        <end position="30"/>
    </location>
</feature>
<dbReference type="GO" id="GO:0046933">
    <property type="term" value="F:proton-transporting ATP synthase activity, rotational mechanism"/>
    <property type="evidence" value="ECO:0007669"/>
    <property type="project" value="UniProtKB-UniRule"/>
</dbReference>
<evidence type="ECO:0000256" key="13">
    <source>
        <dbReference type="ARBA" id="ARBA00026054"/>
    </source>
</evidence>
<proteinExistence type="inferred from homology"/>
<evidence type="ECO:0000256" key="3">
    <source>
        <dbReference type="ARBA" id="ARBA00022475"/>
    </source>
</evidence>
<comment type="function">
    <text evidence="11 15">F(1)F(0) ATP synthase produces ATP from ADP in the presence of a proton or sodium gradient. F-type ATPases consist of two structural domains, F(1) containing the extramembraneous catalytic core and F(0) containing the membrane proton channel, linked together by a central stalk and a peripheral stalk. During catalysis, ATP synthesis in the catalytic domain of F(1) is coupled via a rotary mechanism of the central stalk subunits to proton translocation.</text>
</comment>
<dbReference type="InterPro" id="IPR002146">
    <property type="entry name" value="ATP_synth_b/b'su_bac/chlpt"/>
</dbReference>
<dbReference type="PANTHER" id="PTHR33445">
    <property type="entry name" value="ATP SYNTHASE SUBUNIT B', CHLOROPLASTIC"/>
    <property type="match status" value="1"/>
</dbReference>
<keyword evidence="6 15" id="KW-0375">Hydrogen ion transport</keyword>
<reference evidence="18 19" key="1">
    <citation type="submission" date="2013-12" db="EMBL/GenBank/DDBJ databases">
        <authorList>
            <consortium name="DOE Joint Genome Institute"/>
            <person name="Eisen J."/>
            <person name="Huntemann M."/>
            <person name="Han J."/>
            <person name="Chen A."/>
            <person name="Kyrpides N."/>
            <person name="Mavromatis K."/>
            <person name="Markowitz V."/>
            <person name="Palaniappan K."/>
            <person name="Ivanova N."/>
            <person name="Schaumberg A."/>
            <person name="Pati A."/>
            <person name="Liolios K."/>
            <person name="Nordberg H.P."/>
            <person name="Cantor M.N."/>
            <person name="Hua S.X."/>
            <person name="Woyke T."/>
        </authorList>
    </citation>
    <scope>NUCLEOTIDE SEQUENCE [LARGE SCALE GENOMIC DNA]</scope>
    <source>
        <strain evidence="19">DSM 19437</strain>
    </source>
</reference>
<comment type="subcellular location">
    <subcellularLocation>
        <location evidence="15">Cell membrane</location>
        <topology evidence="15">Single-pass membrane protein</topology>
    </subcellularLocation>
    <subcellularLocation>
        <location evidence="14">Endomembrane system</location>
        <topology evidence="14">Single-pass membrane protein</topology>
    </subcellularLocation>
</comment>
<organism evidence="18 19">
    <name type="scientific">Niabella soli DSM 19437</name>
    <dbReference type="NCBI Taxonomy" id="929713"/>
    <lineage>
        <taxon>Bacteria</taxon>
        <taxon>Pseudomonadati</taxon>
        <taxon>Bacteroidota</taxon>
        <taxon>Chitinophagia</taxon>
        <taxon>Chitinophagales</taxon>
        <taxon>Chitinophagaceae</taxon>
        <taxon>Niabella</taxon>
    </lineage>
</organism>
<keyword evidence="8 15" id="KW-0406">Ion transport</keyword>
<evidence type="ECO:0000256" key="10">
    <source>
        <dbReference type="ARBA" id="ARBA00023310"/>
    </source>
</evidence>
<evidence type="ECO:0000313" key="18">
    <source>
        <dbReference type="EMBL" id="AHF15977.1"/>
    </source>
</evidence>
<evidence type="ECO:0000256" key="7">
    <source>
        <dbReference type="ARBA" id="ARBA00022989"/>
    </source>
</evidence>
<dbReference type="OrthoDB" id="9795289at2"/>
<evidence type="ECO:0000256" key="1">
    <source>
        <dbReference type="ARBA" id="ARBA00005513"/>
    </source>
</evidence>
<dbReference type="CDD" id="cd06503">
    <property type="entry name" value="ATP-synt_Fo_b"/>
    <property type="match status" value="1"/>
</dbReference>
<dbReference type="RefSeq" id="WP_008586480.1">
    <property type="nucleotide sequence ID" value="NZ_CP007035.1"/>
</dbReference>
<evidence type="ECO:0000256" key="5">
    <source>
        <dbReference type="ARBA" id="ARBA00022692"/>
    </source>
</evidence>
<dbReference type="GO" id="GO:0045259">
    <property type="term" value="C:proton-transporting ATP synthase complex"/>
    <property type="evidence" value="ECO:0007669"/>
    <property type="project" value="UniProtKB-KW"/>
</dbReference>
<dbReference type="HOGENOM" id="CLU_079215_4_1_10"/>
<evidence type="ECO:0000313" key="19">
    <source>
        <dbReference type="Proteomes" id="UP000003586"/>
    </source>
</evidence>
<comment type="function">
    <text evidence="12">Component of the F(0) channel, it forms part of the peripheral stalk, linking F(1) to F(0). The b'-subunit is a diverged and duplicated form of b found in plants and photosynthetic bacteria.</text>
</comment>
<keyword evidence="7 15" id="KW-1133">Transmembrane helix</keyword>
<sequence length="164" mass="18295">MGLLTPDLGYFFWIFVAFVVVFLVLKKFAWKPIIKSLNEREQTIAGAIASAEKVKAEMAQLQSENESLLAKAREERSQLLKEARETKDKIVNEAKEQAKTEASKIIADAQQAINAQKMAALTEVKNEVGKMVIEVSEKVLRQQLSGEAKQEAYINGLVDSVKLN</sequence>
<dbReference type="KEGG" id="nso:NIASO_14080"/>
<keyword evidence="2 15" id="KW-0813">Transport</keyword>
<evidence type="ECO:0000256" key="4">
    <source>
        <dbReference type="ARBA" id="ARBA00022547"/>
    </source>
</evidence>
<keyword evidence="10 15" id="KW-0066">ATP synthesis</keyword>
<evidence type="ECO:0000256" key="17">
    <source>
        <dbReference type="SAM" id="Coils"/>
    </source>
</evidence>
<keyword evidence="17" id="KW-0175">Coiled coil</keyword>
<dbReference type="GO" id="GO:0046961">
    <property type="term" value="F:proton-transporting ATPase activity, rotational mechanism"/>
    <property type="evidence" value="ECO:0007669"/>
    <property type="project" value="TreeGrafter"/>
</dbReference>
<evidence type="ECO:0000256" key="12">
    <source>
        <dbReference type="ARBA" id="ARBA00025614"/>
    </source>
</evidence>
<dbReference type="Proteomes" id="UP000003586">
    <property type="component" value="Chromosome"/>
</dbReference>
<accession>W0EYX6</accession>
<comment type="subunit">
    <text evidence="13">F-type ATPases have 2 components, F(1) - the catalytic core - and F(0) - the membrane proton channel. F(1) has five subunits: alpha(3), beta(3), gamma(1), delta(1), epsilon(1). F(0) has four main subunits: a(1), b(2) and c(10-14). The alpha and beta chains form an alternating ring which encloses part of the gamma chain. F(1) is attached to F(0) by a central stalk formed by the gamma and epsilon chains, while a peripheral stalk is formed by the delta and b chains.</text>
</comment>